<sequence>MLAHPSIEHTRAVLQRRIAEWHEHGHGLWVARHLSGSSVGELVGIGGCNFWANTTWNLSFSLRPQAWGRGYAQEIAAVGMERAQAVRPDLPITAVVATRNTRSRKAVERAGLHQVWQGQDNHDPDPTATMLLYADRSLFMDQVHALIS</sequence>
<dbReference type="Gene3D" id="3.40.630.30">
    <property type="match status" value="1"/>
</dbReference>
<dbReference type="PANTHER" id="PTHR43792">
    <property type="entry name" value="GNAT FAMILY, PUTATIVE (AFU_ORTHOLOGUE AFUA_3G00765)-RELATED-RELATED"/>
    <property type="match status" value="1"/>
</dbReference>
<name>A0A6J4I3B2_9MICC</name>
<dbReference type="SUPFAM" id="SSF55729">
    <property type="entry name" value="Acyl-CoA N-acyltransferases (Nat)"/>
    <property type="match status" value="1"/>
</dbReference>
<feature type="domain" description="N-acetyltransferase" evidence="1">
    <location>
        <begin position="1"/>
        <end position="135"/>
    </location>
</feature>
<dbReference type="EMBL" id="CADCTE010000090">
    <property type="protein sequence ID" value="CAA9239018.1"/>
    <property type="molecule type" value="Genomic_DNA"/>
</dbReference>
<dbReference type="PANTHER" id="PTHR43792:SF1">
    <property type="entry name" value="N-ACETYLTRANSFERASE DOMAIN-CONTAINING PROTEIN"/>
    <property type="match status" value="1"/>
</dbReference>
<evidence type="ECO:0000313" key="2">
    <source>
        <dbReference type="EMBL" id="CAA9239018.1"/>
    </source>
</evidence>
<gene>
    <name evidence="2" type="ORF">AVDCRST_MAG83-1571</name>
</gene>
<dbReference type="GO" id="GO:0016747">
    <property type="term" value="F:acyltransferase activity, transferring groups other than amino-acyl groups"/>
    <property type="evidence" value="ECO:0007669"/>
    <property type="project" value="InterPro"/>
</dbReference>
<accession>A0A6J4I3B2</accession>
<proteinExistence type="predicted"/>
<dbReference type="PROSITE" id="PS51186">
    <property type="entry name" value="GNAT"/>
    <property type="match status" value="1"/>
</dbReference>
<evidence type="ECO:0000259" key="1">
    <source>
        <dbReference type="PROSITE" id="PS51186"/>
    </source>
</evidence>
<organism evidence="2">
    <name type="scientific">uncultured Arthrobacter sp</name>
    <dbReference type="NCBI Taxonomy" id="114050"/>
    <lineage>
        <taxon>Bacteria</taxon>
        <taxon>Bacillati</taxon>
        <taxon>Actinomycetota</taxon>
        <taxon>Actinomycetes</taxon>
        <taxon>Micrococcales</taxon>
        <taxon>Micrococcaceae</taxon>
        <taxon>Arthrobacter</taxon>
        <taxon>environmental samples</taxon>
    </lineage>
</organism>
<dbReference type="Pfam" id="PF13302">
    <property type="entry name" value="Acetyltransf_3"/>
    <property type="match status" value="1"/>
</dbReference>
<dbReference type="InterPro" id="IPR000182">
    <property type="entry name" value="GNAT_dom"/>
</dbReference>
<dbReference type="InterPro" id="IPR051531">
    <property type="entry name" value="N-acetyltransferase"/>
</dbReference>
<dbReference type="AlphaFoldDB" id="A0A6J4I3B2"/>
<dbReference type="InterPro" id="IPR016181">
    <property type="entry name" value="Acyl_CoA_acyltransferase"/>
</dbReference>
<reference evidence="2" key="1">
    <citation type="submission" date="2020-02" db="EMBL/GenBank/DDBJ databases">
        <authorList>
            <person name="Meier V. D."/>
        </authorList>
    </citation>
    <scope>NUCLEOTIDE SEQUENCE</scope>
    <source>
        <strain evidence="2">AVDCRST_MAG83</strain>
    </source>
</reference>
<protein>
    <recommendedName>
        <fullName evidence="1">N-acetyltransferase domain-containing protein</fullName>
    </recommendedName>
</protein>